<reference evidence="9 10" key="2">
    <citation type="submission" date="2018-03" db="EMBL/GenBank/DDBJ databases">
        <authorList>
            <person name="Keele B.F."/>
        </authorList>
    </citation>
    <scope>NUCLEOTIDE SEQUENCE [LARGE SCALE GENOMIC DNA]</scope>
    <source>
        <strain evidence="9 10">D13</strain>
    </source>
</reference>
<dbReference type="Pfam" id="PF17210">
    <property type="entry name" value="SdrD_B"/>
    <property type="match status" value="4"/>
</dbReference>
<dbReference type="InterPro" id="IPR051417">
    <property type="entry name" value="SDr/BOS_complex"/>
</dbReference>
<feature type="region of interest" description="Disordered" evidence="4">
    <location>
        <begin position="959"/>
        <end position="980"/>
    </location>
</feature>
<proteinExistence type="predicted"/>
<feature type="region of interest" description="Disordered" evidence="4">
    <location>
        <begin position="2436"/>
        <end position="2475"/>
    </location>
</feature>
<keyword evidence="3" id="KW-0732">Signal</keyword>
<feature type="domain" description="SD-repeat containing protein B" evidence="7">
    <location>
        <begin position="2181"/>
        <end position="2260"/>
    </location>
</feature>
<dbReference type="InterPro" id="IPR045474">
    <property type="entry name" value="GEVED"/>
</dbReference>
<dbReference type="Proteomes" id="UP000241074">
    <property type="component" value="Chromosome"/>
</dbReference>
<dbReference type="InterPro" id="IPR033764">
    <property type="entry name" value="Sdr_B"/>
</dbReference>
<keyword evidence="10" id="KW-1185">Reference proteome</keyword>
<dbReference type="InterPro" id="IPR047589">
    <property type="entry name" value="DUF11_rpt"/>
</dbReference>
<evidence type="ECO:0000259" key="6">
    <source>
        <dbReference type="Pfam" id="PF01345"/>
    </source>
</evidence>
<evidence type="ECO:0000259" key="7">
    <source>
        <dbReference type="Pfam" id="PF17210"/>
    </source>
</evidence>
<dbReference type="NCBIfam" id="TIGR01451">
    <property type="entry name" value="B_ant_repeat"/>
    <property type="match status" value="1"/>
</dbReference>
<dbReference type="Pfam" id="PF20009">
    <property type="entry name" value="GEVED"/>
    <property type="match status" value="5"/>
</dbReference>
<keyword evidence="5" id="KW-1133">Transmembrane helix</keyword>
<dbReference type="RefSeq" id="WP_106892331.1">
    <property type="nucleotide sequence ID" value="NZ_CP027860.1"/>
</dbReference>
<evidence type="ECO:0000256" key="3">
    <source>
        <dbReference type="ARBA" id="ARBA00022729"/>
    </source>
</evidence>
<evidence type="ECO:0000256" key="1">
    <source>
        <dbReference type="ARBA" id="ARBA00004613"/>
    </source>
</evidence>
<feature type="domain" description="GEVED" evidence="8">
    <location>
        <begin position="1567"/>
        <end position="1640"/>
    </location>
</feature>
<dbReference type="Gene3D" id="2.60.40.10">
    <property type="entry name" value="Immunoglobulins"/>
    <property type="match status" value="4"/>
</dbReference>
<keyword evidence="5" id="KW-0812">Transmembrane</keyword>
<feature type="domain" description="SD-repeat containing protein B" evidence="7">
    <location>
        <begin position="1137"/>
        <end position="1216"/>
    </location>
</feature>
<feature type="domain" description="GEVED" evidence="8">
    <location>
        <begin position="2097"/>
        <end position="2172"/>
    </location>
</feature>
<evidence type="ECO:0008006" key="11">
    <source>
        <dbReference type="Google" id="ProtNLM"/>
    </source>
</evidence>
<dbReference type="PANTHER" id="PTHR23303">
    <property type="entry name" value="CARBOXYPEPTIDASE REGULATORY REGION-CONTAINING"/>
    <property type="match status" value="1"/>
</dbReference>
<dbReference type="Pfam" id="PF01345">
    <property type="entry name" value="DUF11"/>
    <property type="match status" value="1"/>
</dbReference>
<protein>
    <recommendedName>
        <fullName evidence="11">DUF11 domain-containing protein</fullName>
    </recommendedName>
</protein>
<dbReference type="SUPFAM" id="SSF117074">
    <property type="entry name" value="Hypothetical protein PA1324"/>
    <property type="match status" value="4"/>
</dbReference>
<feature type="compositionally biased region" description="Low complexity" evidence="4">
    <location>
        <begin position="2278"/>
        <end position="2291"/>
    </location>
</feature>
<dbReference type="InterPro" id="IPR013783">
    <property type="entry name" value="Ig-like_fold"/>
</dbReference>
<name>A0A2P1PUA6_9GAMM</name>
<dbReference type="KEGG" id="xba:C7S18_14975"/>
<feature type="region of interest" description="Disordered" evidence="4">
    <location>
        <begin position="2265"/>
        <end position="2292"/>
    </location>
</feature>
<dbReference type="GO" id="GO:0005576">
    <property type="term" value="C:extracellular region"/>
    <property type="evidence" value="ECO:0007669"/>
    <property type="project" value="UniProtKB-SubCell"/>
</dbReference>
<keyword evidence="2" id="KW-0964">Secreted</keyword>
<dbReference type="EMBL" id="CP027860">
    <property type="protein sequence ID" value="AVP98410.1"/>
    <property type="molecule type" value="Genomic_DNA"/>
</dbReference>
<gene>
    <name evidence="9" type="ORF">C7S18_14975</name>
</gene>
<organism evidence="9 10">
    <name type="scientific">Ahniella affigens</name>
    <dbReference type="NCBI Taxonomy" id="2021234"/>
    <lineage>
        <taxon>Bacteria</taxon>
        <taxon>Pseudomonadati</taxon>
        <taxon>Pseudomonadota</taxon>
        <taxon>Gammaproteobacteria</taxon>
        <taxon>Lysobacterales</taxon>
        <taxon>Rhodanobacteraceae</taxon>
        <taxon>Ahniella</taxon>
    </lineage>
</organism>
<feature type="domain" description="GEVED" evidence="8">
    <location>
        <begin position="1922"/>
        <end position="1995"/>
    </location>
</feature>
<evidence type="ECO:0000313" key="9">
    <source>
        <dbReference type="EMBL" id="AVP98410.1"/>
    </source>
</evidence>
<feature type="domain" description="DUF11" evidence="6">
    <location>
        <begin position="2331"/>
        <end position="2438"/>
    </location>
</feature>
<evidence type="ECO:0000259" key="8">
    <source>
        <dbReference type="Pfam" id="PF20009"/>
    </source>
</evidence>
<feature type="domain" description="SD-repeat containing protein B" evidence="7">
    <location>
        <begin position="867"/>
        <end position="991"/>
    </location>
</feature>
<feature type="domain" description="GEVED" evidence="8">
    <location>
        <begin position="1398"/>
        <end position="1471"/>
    </location>
</feature>
<feature type="transmembrane region" description="Helical" evidence="5">
    <location>
        <begin position="2489"/>
        <end position="2509"/>
    </location>
</feature>
<reference evidence="9 10" key="1">
    <citation type="submission" date="2018-03" db="EMBL/GenBank/DDBJ databases">
        <title>Ahniella affigens gen. nov., sp. nov., a gammaproteobacterium isolated from sandy soil near a stream.</title>
        <authorList>
            <person name="Ko Y."/>
            <person name="Kim J.-H."/>
        </authorList>
    </citation>
    <scope>NUCLEOTIDE SEQUENCE [LARGE SCALE GENOMIC DNA]</scope>
    <source>
        <strain evidence="9 10">D13</strain>
    </source>
</reference>
<feature type="domain" description="GEVED" evidence="8">
    <location>
        <begin position="1739"/>
        <end position="1812"/>
    </location>
</feature>
<evidence type="ECO:0000313" key="10">
    <source>
        <dbReference type="Proteomes" id="UP000241074"/>
    </source>
</evidence>
<feature type="domain" description="SD-repeat containing protein B" evidence="7">
    <location>
        <begin position="1000"/>
        <end position="1129"/>
    </location>
</feature>
<dbReference type="InterPro" id="IPR001434">
    <property type="entry name" value="OmcB-like_DUF11"/>
</dbReference>
<evidence type="ECO:0000256" key="5">
    <source>
        <dbReference type="SAM" id="Phobius"/>
    </source>
</evidence>
<comment type="subcellular location">
    <subcellularLocation>
        <location evidence="1">Secreted</location>
    </subcellularLocation>
</comment>
<dbReference type="PANTHER" id="PTHR23303:SF15">
    <property type="entry name" value="COLOSSIN-A"/>
    <property type="match status" value="1"/>
</dbReference>
<dbReference type="OrthoDB" id="5959557at2"/>
<feature type="compositionally biased region" description="Acidic residues" evidence="4">
    <location>
        <begin position="2459"/>
        <end position="2475"/>
    </location>
</feature>
<accession>A0A2P1PUA6</accession>
<keyword evidence="5" id="KW-0472">Membrane</keyword>
<evidence type="ECO:0000256" key="4">
    <source>
        <dbReference type="SAM" id="MobiDB-lite"/>
    </source>
</evidence>
<sequence>MGRFLRSNSGFDNLLAFLLLGLLVLLSPAVFAQALVKSAISVDPGNTKQVGAQFGYRLSYNCSSTSGPCLSAQVVDLLPPEVQYISTVPASPTGDVAAINVTPNFGGSGRTRVQFVMITPLPAGNSGDLIINVRFPNGSTPNGTVATNTADGINLQTTPGTLTTPPVNVTAVATTQVTLTKTLQTSPANLDLPETYRLRISVPNVNGALNLTAIGPVVDTLPPGTVFNGATPAADCQPGCVGTTPATVTWSAPCSVPLAPGGNCDIAVNVVFPSATFPSGTNVTNSFVTNATPLGQTPASFGPGTITHPVTTFVPNPGMNLGKSLTGGSPNPPTLNQTFSWQLTTSNSGNVPIDNLVLIDTVPPAMFLASVTTGSFNNASDFAVGEGVRVSYEKNTALGVFTLWGSSPNATTNTTLTVPPPGLGVGEYITRIRWELGQAQVGMTASNNPVLTGQIRNPDNAGNPVAFGNAVQNCVALSAVYSAGPTAVNRNACNTLTVSGPFTQLNPAKDNLSGGGPFNPGQSVSFRLRVRSDARSSDPIPLQDLVATDLLPVDLQFTGWTFDDQTTGLPAPQVFDQIPNFQGSGRTLLRWRWNAGSGNLGVNQQVWINIATTIRSGTRNGTLSNTFNLEHDNAGLGQRCTGGSTADVQDFDGDANTAETLCTASTTINIAPIAQLVSSKTVRATCDASFTNASAGLLAGGSFDYQLRVQNVGTVTMQNFVIIDILPALGDTGVRDTNPRGSQFTPQLVAPITPPPGTTLYYSNSSNPCRGEVGGPTTSCDAPNWTTVPPTPISDARSFKVEFGSRQLNAFDALSFNYRMLAPANLATGITAFNSFAYQTDRQDGLGSLAAEPQKVGVNLGTCPGAALGDFVWVDTNRNGLQDDGQTGVNGVYVQLFTPGADAVSGTLDDVLVSSTLTQNDVSGNPGWYQFPGLAPGNGYRVCFDVPAGFTLTTLDAGPDATDSDANPSTACAPPVNLAPSESNQTIDAGLVRPLLADAGLGNYTYFDADTDGIQNGPLDLGLNGVQVRLFADNGNGVPEPNGADGAPIALAVTDNDVYGIPGYYRFIGLTPGVPYYVQFVLPSAALNFTTRNAGGDDTVDSDADTTSGVSQIVTLAPAEFNPTLDAGFVQAVGTLSLGNQVWFDPDNDGVFEPENGETGIDNVRMDLYRDANADGAASHDEYLGTTRTETRSGFAGIYTFTGLAAGNYIVVIPIENFSGSGPLAGMTTVTGNDPTPDPDNDVNGDDNGADVFGLIASAPVTLTAAGEPTADDGDNNSNMTVDFGFRLAPFATLFDFGDDPDTALNTSSNNYQTVALDQGAAHRISAGGPFLGDCVDADDGQAQGLLADLDDLNNSGSRFGVCTNNDDEDGVTLPASLVPGQNAAIQVRVNAVAACTVVGWIDFNRNGAFEVGEQVVNQNAGAGSTLNLNPLVPANAVPGVSYARFRCGTAVSTNPLGIDTTGEVEDYRVQILGQDLGDNPSTYGTAVADNGARHGVLPGDPLRLGACVDTETDGAPVGSALGDDNAQGQQGGGLCFDDEDGVQLPTLVRACDINAYMVIANRAGRLDAFIDFNGNGNYTDPGEKIADNVALVSGSNNLTFAAPCGAVAGTTQARFRFSTAGALGFNGAATDGEVEDYLLGIAGTDFGDAPAPFPTLFASNGAFHSVNPAVPMFLGSCVDTEGEGVPSAGADGDDLANSANDVGVCTGNDDEDGITLPPNLNACATQIASVTANTAGVLDAWIDFNRDGDWNDTGERVANAQALGAGASNLTISTPCDAMPGTANLRLRFSSTGVADPTGAAIDGEIEDHQVAIFGMDLGDAPLSYGTDLANNGARHLVNPSGNLLLGTCVDTEFDGQSSAAADGDDQNVGQSVAGTCSGGSDDENGISSVSGTTLTPALVAGDVGTITVTATNTSGGDANLCGYIDFDGNGDFTGAAEFAAAVVPNGTNGGSVPLSFNVPVLAVQQTYARFRLSTAACAPTGLAGDGEVEDYQVRVDYFDLGDLPDSVSGVGPSNYETLRANSGARHRIIAGLHLGASVDQEGDGQPNVAADADDTAGPLADDEDGVTLQTFGYELGSLARVTVNATNGEATAATVCGFIDWNGDGDFADTSESTSIAVPAGTSASNFVLNFGLAPLDAVASTYGRFRISTDAGCSANGEASNGEVEDYVIVTTTNGALSLGDLVFEDLNNNGLADSGEPGIGNVAVSLYQDEDQNCAPDGAAIGSTTTNGSGNYLFIDLVPGFYIVGLTTPAEFLPSTGSGRVWRATGPFEPAPDPDNNTNSDDNGTAAGPEIRSCAVELRAKDEPTDDGDADFNSNLSVDFGLVRNFDLALIKRRAPTQSNIVTFGQNVEFELTVYNQGSITASNIVLIDYLPFGLALNDPDWTSTGAQTASITIPGPLAPGDSIVVPITLQVQQNAVRGAPLRNFAEIVEAQDPGGNIRPDKDSTPDNSGGNDGDPIDDTTDNSGGDEDDQDYAEVLVPNDIPSLNLAGLLILAMLMFGLAIRAGRTGVVYSRRR</sequence>
<evidence type="ECO:0000256" key="2">
    <source>
        <dbReference type="ARBA" id="ARBA00022525"/>
    </source>
</evidence>